<dbReference type="EMBL" id="AC149206">
    <property type="protein sequence ID" value="ABD28716.2"/>
    <property type="molecule type" value="Genomic_DNA"/>
</dbReference>
<reference evidence="1" key="2">
    <citation type="submission" date="2007-03" db="EMBL/GenBank/DDBJ databases">
        <authorList>
            <consortium name="The International Medicago Genome Annotation Group"/>
        </authorList>
    </citation>
    <scope>NUCLEOTIDE SEQUENCE</scope>
</reference>
<evidence type="ECO:0000313" key="1">
    <source>
        <dbReference type="EMBL" id="ABD28716.2"/>
    </source>
</evidence>
<name>Q2HUB8_MEDTR</name>
<reference evidence="1" key="1">
    <citation type="submission" date="2004-06" db="EMBL/GenBank/DDBJ databases">
        <authorList>
            <person name="Town C.D."/>
        </authorList>
    </citation>
    <scope>NUCLEOTIDE SEQUENCE</scope>
</reference>
<gene>
    <name evidence="1" type="ORF">MtrDRAFT_AC149206g26v2</name>
</gene>
<sequence>MICRVREGVGEGVGSWFDDNLRMVVGNGLNILFWYDSWLREMPLRLKFPCLFYLAVCKECSVEEMWRLGWMERGLVWVWRCRLLAWEEESVRECSILLYNIVLQESVTNTWRWLLDPIHGYSVREAYRFLTHSGETVDRTLVDDVWHRHIPLKVSLMCPASRELWYKVWNWLGISLVTPAHLRHHFI</sequence>
<organism evidence="1">
    <name type="scientific">Medicago truncatula</name>
    <name type="common">Barrel medic</name>
    <name type="synonym">Medicago tribuloides</name>
    <dbReference type="NCBI Taxonomy" id="3880"/>
    <lineage>
        <taxon>Eukaryota</taxon>
        <taxon>Viridiplantae</taxon>
        <taxon>Streptophyta</taxon>
        <taxon>Embryophyta</taxon>
        <taxon>Tracheophyta</taxon>
        <taxon>Spermatophyta</taxon>
        <taxon>Magnoliopsida</taxon>
        <taxon>eudicotyledons</taxon>
        <taxon>Gunneridae</taxon>
        <taxon>Pentapetalae</taxon>
        <taxon>rosids</taxon>
        <taxon>fabids</taxon>
        <taxon>Fabales</taxon>
        <taxon>Fabaceae</taxon>
        <taxon>Papilionoideae</taxon>
        <taxon>50 kb inversion clade</taxon>
        <taxon>NPAAA clade</taxon>
        <taxon>Hologalegina</taxon>
        <taxon>IRL clade</taxon>
        <taxon>Trifolieae</taxon>
        <taxon>Medicago</taxon>
    </lineage>
</organism>
<dbReference type="PANTHER" id="PTHR36617">
    <property type="entry name" value="PROTEIN, PUTATIVE-RELATED"/>
    <property type="match status" value="1"/>
</dbReference>
<accession>Q2HUB8</accession>
<dbReference type="PANTHER" id="PTHR36617:SF5">
    <property type="entry name" value="OS05G0421675 PROTEIN"/>
    <property type="match status" value="1"/>
</dbReference>
<proteinExistence type="predicted"/>
<dbReference type="AlphaFoldDB" id="Q2HUB8"/>
<protein>
    <submittedName>
        <fullName evidence="1">H+-transporting two-sector ATPase, alpha/beta subunit, central region, related</fullName>
    </submittedName>
</protein>